<protein>
    <submittedName>
        <fullName evidence="2">Cren protein</fullName>
    </submittedName>
</protein>
<comment type="caution">
    <text evidence="2">The sequence shown here is derived from an EMBL/GenBank/DDBJ whole genome shotgun (WGS) entry which is preliminary data.</text>
</comment>
<dbReference type="AlphaFoldDB" id="A0A7J3XZM3"/>
<sequence>MGLKHGKYIYVERGDGFYVKVRLFKIRFGKKGKEVSDLNNPENYVVTSVKTRNPPPSAMVIKEEDLPDEVRRIVGEV</sequence>
<organism evidence="2">
    <name type="scientific">Thermogladius calderae</name>
    <dbReference type="NCBI Taxonomy" id="1200300"/>
    <lineage>
        <taxon>Archaea</taxon>
        <taxon>Thermoproteota</taxon>
        <taxon>Thermoprotei</taxon>
        <taxon>Desulfurococcales</taxon>
        <taxon>Desulfurococcaceae</taxon>
        <taxon>Thermogladius</taxon>
    </lineage>
</organism>
<feature type="domain" description="DUF5622" evidence="1">
    <location>
        <begin position="3"/>
        <end position="74"/>
    </location>
</feature>
<name>A0A7J3XZM3_9CREN</name>
<accession>A0A7J3XZM3</accession>
<reference evidence="2" key="1">
    <citation type="journal article" date="2020" name="mSystems">
        <title>Genome- and Community-Level Interaction Insights into Carbon Utilization and Element Cycling Functions of Hydrothermarchaeota in Hydrothermal Sediment.</title>
        <authorList>
            <person name="Zhou Z."/>
            <person name="Liu Y."/>
            <person name="Xu W."/>
            <person name="Pan J."/>
            <person name="Luo Z.H."/>
            <person name="Li M."/>
        </authorList>
    </citation>
    <scope>NUCLEOTIDE SEQUENCE [LARGE SCALE GENOMIC DNA]</scope>
    <source>
        <strain evidence="2">SpSt-110</strain>
    </source>
</reference>
<dbReference type="Pfam" id="PF18533">
    <property type="entry name" value="DUF5622"/>
    <property type="match status" value="1"/>
</dbReference>
<gene>
    <name evidence="2" type="ORF">ENM60_04430</name>
</gene>
<proteinExistence type="predicted"/>
<evidence type="ECO:0000313" key="2">
    <source>
        <dbReference type="EMBL" id="HHP68015.1"/>
    </source>
</evidence>
<dbReference type="EMBL" id="DRYK01000056">
    <property type="protein sequence ID" value="HHP68015.1"/>
    <property type="molecule type" value="Genomic_DNA"/>
</dbReference>
<dbReference type="InterPro" id="IPR041043">
    <property type="entry name" value="DUF5622"/>
</dbReference>
<dbReference type="Gene3D" id="3.30.160.830">
    <property type="match status" value="1"/>
</dbReference>
<evidence type="ECO:0000259" key="1">
    <source>
        <dbReference type="Pfam" id="PF18533"/>
    </source>
</evidence>